<gene>
    <name evidence="5" type="ORF">SS7213T_05361</name>
</gene>
<dbReference type="Proteomes" id="UP000005413">
    <property type="component" value="Unassembled WGS sequence"/>
</dbReference>
<dbReference type="PATRIC" id="fig|911238.3.peg.895"/>
<evidence type="ECO:0000256" key="1">
    <source>
        <dbReference type="ARBA" id="ARBA00023016"/>
    </source>
</evidence>
<dbReference type="PANTHER" id="PTHR48094">
    <property type="entry name" value="PROTEIN/NUCLEIC ACID DEGLYCASE DJ-1-RELATED"/>
    <property type="match status" value="1"/>
</dbReference>
<protein>
    <recommendedName>
        <fullName evidence="4">DJ-1/PfpI domain-containing protein</fullName>
    </recommendedName>
</protein>
<dbReference type="AlphaFoldDB" id="G5JHZ0"/>
<dbReference type="InterPro" id="IPR029062">
    <property type="entry name" value="Class_I_gatase-like"/>
</dbReference>
<dbReference type="InterPro" id="IPR002818">
    <property type="entry name" value="DJ-1/PfpI"/>
</dbReference>
<comment type="caution">
    <text evidence="5">The sequence shown here is derived from an EMBL/GenBank/DDBJ whole genome shotgun (WGS) entry which is preliminary data.</text>
</comment>
<accession>G5JHZ0</accession>
<keyword evidence="6" id="KW-1185">Reference proteome</keyword>
<evidence type="ECO:0000256" key="2">
    <source>
        <dbReference type="ARBA" id="ARBA00023239"/>
    </source>
</evidence>
<evidence type="ECO:0000313" key="5">
    <source>
        <dbReference type="EMBL" id="EHJ08183.1"/>
    </source>
</evidence>
<evidence type="ECO:0000259" key="4">
    <source>
        <dbReference type="Pfam" id="PF01965"/>
    </source>
</evidence>
<dbReference type="RefSeq" id="WP_002463310.1">
    <property type="nucleotide sequence ID" value="NZ_AEUN01000377.1"/>
</dbReference>
<proteinExistence type="inferred from homology"/>
<dbReference type="SUPFAM" id="SSF52317">
    <property type="entry name" value="Class I glutamine amidotransferase-like"/>
    <property type="match status" value="1"/>
</dbReference>
<reference evidence="5 6" key="1">
    <citation type="journal article" date="2012" name="BMC Genomics">
        <title>Comparative genomic analysis of the genus Staphylococcus including Staphylococcus aureus and its newly described sister species Staphylococcus simiae.</title>
        <authorList>
            <person name="Suzuki H."/>
            <person name="Lefebure T."/>
            <person name="Pavinski Bitar P."/>
            <person name="Stanhope M.J."/>
        </authorList>
    </citation>
    <scope>NUCLEOTIDE SEQUENCE [LARGE SCALE GENOMIC DNA]</scope>
    <source>
        <strain evidence="5 6">CCM 7213</strain>
    </source>
</reference>
<dbReference type="GO" id="GO:0019172">
    <property type="term" value="F:glyoxalase III activity"/>
    <property type="evidence" value="ECO:0007669"/>
    <property type="project" value="TreeGrafter"/>
</dbReference>
<dbReference type="OrthoDB" id="9792284at2"/>
<evidence type="ECO:0000313" key="6">
    <source>
        <dbReference type="Proteomes" id="UP000005413"/>
    </source>
</evidence>
<dbReference type="GO" id="GO:0019243">
    <property type="term" value="P:methylglyoxal catabolic process to D-lactate via S-lactoyl-glutathione"/>
    <property type="evidence" value="ECO:0007669"/>
    <property type="project" value="TreeGrafter"/>
</dbReference>
<dbReference type="GO" id="GO:0005737">
    <property type="term" value="C:cytoplasm"/>
    <property type="evidence" value="ECO:0007669"/>
    <property type="project" value="TreeGrafter"/>
</dbReference>
<comment type="similarity">
    <text evidence="3">Belongs to the peptidase C56 family. HSP31-like subfamily.</text>
</comment>
<dbReference type="InterPro" id="IPR050325">
    <property type="entry name" value="Prot/Nucl_acid_deglycase"/>
</dbReference>
<keyword evidence="1" id="KW-0346">Stress response</keyword>
<evidence type="ECO:0000256" key="3">
    <source>
        <dbReference type="ARBA" id="ARBA00038493"/>
    </source>
</evidence>
<sequence length="228" mass="25687">MAKIMIVDTSYDHFEGTTKSTGLWLGELVHFYDHFNNSDHHIDVFSIQGGHTPIDPVSLGRLMLDKVTKQYYQDEQFMTMLANSKPLSEAVPEHYDVIYFTGGHGVMFDFPENNAIQQAIKTIYKQGGIVSAVCHGVSALLNVTMDSGKYFIDGKHVTGFSNTEEILANRNNLVPFKLESELKKHHARYSKALVPFRPYVKVDNRLVTGQNPQSPKQVAEAVEQLLNK</sequence>
<dbReference type="Pfam" id="PF01965">
    <property type="entry name" value="DJ-1_PfpI"/>
    <property type="match status" value="1"/>
</dbReference>
<name>G5JHZ0_9STAP</name>
<dbReference type="PANTHER" id="PTHR48094:SF11">
    <property type="entry name" value="GLUTATHIONE-INDEPENDENT GLYOXALASE HSP31-RELATED"/>
    <property type="match status" value="1"/>
</dbReference>
<dbReference type="EMBL" id="AEUN01000377">
    <property type="protein sequence ID" value="EHJ08183.1"/>
    <property type="molecule type" value="Genomic_DNA"/>
</dbReference>
<dbReference type="CDD" id="cd03141">
    <property type="entry name" value="GATase1_Hsp31_like"/>
    <property type="match status" value="1"/>
</dbReference>
<keyword evidence="2" id="KW-0456">Lyase</keyword>
<dbReference type="Gene3D" id="3.40.50.880">
    <property type="match status" value="1"/>
</dbReference>
<feature type="domain" description="DJ-1/PfpI" evidence="4">
    <location>
        <begin position="27"/>
        <end position="220"/>
    </location>
</feature>
<organism evidence="5 6">
    <name type="scientific">Staphylococcus simiae CCM 7213 = CCUG 51256</name>
    <dbReference type="NCBI Taxonomy" id="911238"/>
    <lineage>
        <taxon>Bacteria</taxon>
        <taxon>Bacillati</taxon>
        <taxon>Bacillota</taxon>
        <taxon>Bacilli</taxon>
        <taxon>Bacillales</taxon>
        <taxon>Staphylococcaceae</taxon>
        <taxon>Staphylococcus</taxon>
    </lineage>
</organism>